<gene>
    <name evidence="2" type="ORF">Fmac_008948</name>
</gene>
<protein>
    <submittedName>
        <fullName evidence="2">Uncharacterized protein</fullName>
    </submittedName>
</protein>
<comment type="caution">
    <text evidence="2">The sequence shown here is derived from an EMBL/GenBank/DDBJ whole genome shotgun (WGS) entry which is preliminary data.</text>
</comment>
<accession>A0ABD1MYW1</accession>
<reference evidence="2 3" key="1">
    <citation type="submission" date="2024-08" db="EMBL/GenBank/DDBJ databases">
        <title>Insights into the chromosomal genome structure of Flemingia macrophylla.</title>
        <authorList>
            <person name="Ding Y."/>
            <person name="Zhao Y."/>
            <person name="Bi W."/>
            <person name="Wu M."/>
            <person name="Zhao G."/>
            <person name="Gong Y."/>
            <person name="Li W."/>
            <person name="Zhang P."/>
        </authorList>
    </citation>
    <scope>NUCLEOTIDE SEQUENCE [LARGE SCALE GENOMIC DNA]</scope>
    <source>
        <strain evidence="2">DYQJB</strain>
        <tissue evidence="2">Leaf</tissue>
    </source>
</reference>
<name>A0ABD1MYW1_9FABA</name>
<proteinExistence type="predicted"/>
<dbReference type="AlphaFoldDB" id="A0ABD1MYW1"/>
<dbReference type="Proteomes" id="UP001603857">
    <property type="component" value="Unassembled WGS sequence"/>
</dbReference>
<feature type="region of interest" description="Disordered" evidence="1">
    <location>
        <begin position="136"/>
        <end position="232"/>
    </location>
</feature>
<feature type="compositionally biased region" description="Polar residues" evidence="1">
    <location>
        <begin position="213"/>
        <end position="222"/>
    </location>
</feature>
<evidence type="ECO:0000313" key="3">
    <source>
        <dbReference type="Proteomes" id="UP001603857"/>
    </source>
</evidence>
<feature type="region of interest" description="Disordered" evidence="1">
    <location>
        <begin position="75"/>
        <end position="94"/>
    </location>
</feature>
<keyword evidence="3" id="KW-1185">Reference proteome</keyword>
<evidence type="ECO:0000313" key="2">
    <source>
        <dbReference type="EMBL" id="KAL2341008.1"/>
    </source>
</evidence>
<sequence>MRNEAMVFQRRPDQTQPYARIPHSLIPTHQSLKLFIHTYSSFSFAPTTTPSLSSWPPQPMSVGPPLGLSSTLMLSKPGSGPTPTSPTPCFRYTPRPVTSTPLNAFSRKSSCALRLGKEVEGRQHCVLDNMQNLDGWRNKVRQDKNKDKHENKKRPVCNEKSKRQGIYGSGMKWCREGKGKRSDARARGGKRKEERKEYFPAEGEELRKETQDSDAMTSSAANNIPKHESKFS</sequence>
<organism evidence="2 3">
    <name type="scientific">Flemingia macrophylla</name>
    <dbReference type="NCBI Taxonomy" id="520843"/>
    <lineage>
        <taxon>Eukaryota</taxon>
        <taxon>Viridiplantae</taxon>
        <taxon>Streptophyta</taxon>
        <taxon>Embryophyta</taxon>
        <taxon>Tracheophyta</taxon>
        <taxon>Spermatophyta</taxon>
        <taxon>Magnoliopsida</taxon>
        <taxon>eudicotyledons</taxon>
        <taxon>Gunneridae</taxon>
        <taxon>Pentapetalae</taxon>
        <taxon>rosids</taxon>
        <taxon>fabids</taxon>
        <taxon>Fabales</taxon>
        <taxon>Fabaceae</taxon>
        <taxon>Papilionoideae</taxon>
        <taxon>50 kb inversion clade</taxon>
        <taxon>NPAAA clade</taxon>
        <taxon>indigoferoid/millettioid clade</taxon>
        <taxon>Phaseoleae</taxon>
        <taxon>Flemingia</taxon>
    </lineage>
</organism>
<feature type="compositionally biased region" description="Basic and acidic residues" evidence="1">
    <location>
        <begin position="136"/>
        <end position="150"/>
    </location>
</feature>
<evidence type="ECO:0000256" key="1">
    <source>
        <dbReference type="SAM" id="MobiDB-lite"/>
    </source>
</evidence>
<feature type="compositionally biased region" description="Basic and acidic residues" evidence="1">
    <location>
        <begin position="173"/>
        <end position="211"/>
    </location>
</feature>
<dbReference type="EMBL" id="JBGMDY010000003">
    <property type="protein sequence ID" value="KAL2341008.1"/>
    <property type="molecule type" value="Genomic_DNA"/>
</dbReference>